<dbReference type="PROSITE" id="PS51126">
    <property type="entry name" value="DILUTE"/>
    <property type="match status" value="1"/>
</dbReference>
<evidence type="ECO:0000259" key="2">
    <source>
        <dbReference type="PROSITE" id="PS51126"/>
    </source>
</evidence>
<dbReference type="Proteomes" id="UP000076078">
    <property type="component" value="Unassembled WGS sequence"/>
</dbReference>
<feature type="compositionally biased region" description="Basic and acidic residues" evidence="1">
    <location>
        <begin position="385"/>
        <end position="403"/>
    </location>
</feature>
<dbReference type="OrthoDB" id="20172at2759"/>
<feature type="domain" description="C2 NT-type" evidence="3">
    <location>
        <begin position="7"/>
        <end position="152"/>
    </location>
</feature>
<dbReference type="FunCoup" id="A0A152A426">
    <property type="interactions" value="526"/>
</dbReference>
<dbReference type="PROSITE" id="PS51840">
    <property type="entry name" value="C2_NT"/>
    <property type="match status" value="1"/>
</dbReference>
<evidence type="ECO:0000256" key="1">
    <source>
        <dbReference type="SAM" id="MobiDB-lite"/>
    </source>
</evidence>
<feature type="compositionally biased region" description="Low complexity" evidence="1">
    <location>
        <begin position="314"/>
        <end position="329"/>
    </location>
</feature>
<organism evidence="4 5">
    <name type="scientific">Tieghemostelium lacteum</name>
    <name type="common">Slime mold</name>
    <name type="synonym">Dictyostelium lacteum</name>
    <dbReference type="NCBI Taxonomy" id="361077"/>
    <lineage>
        <taxon>Eukaryota</taxon>
        <taxon>Amoebozoa</taxon>
        <taxon>Evosea</taxon>
        <taxon>Eumycetozoa</taxon>
        <taxon>Dictyostelia</taxon>
        <taxon>Dictyosteliales</taxon>
        <taxon>Raperosteliaceae</taxon>
        <taxon>Tieghemostelium</taxon>
    </lineage>
</organism>
<dbReference type="InterPro" id="IPR002710">
    <property type="entry name" value="Dilute_dom"/>
</dbReference>
<proteinExistence type="predicted"/>
<comment type="caution">
    <text evidence="4">The sequence shown here is derived from an EMBL/GenBank/DDBJ whole genome shotgun (WGS) entry which is preliminary data.</text>
</comment>
<accession>A0A152A426</accession>
<dbReference type="Pfam" id="PF01843">
    <property type="entry name" value="DIL"/>
    <property type="match status" value="1"/>
</dbReference>
<dbReference type="OMA" id="KPYIEFT"/>
<dbReference type="InParanoid" id="A0A152A426"/>
<feature type="region of interest" description="Disordered" evidence="1">
    <location>
        <begin position="570"/>
        <end position="592"/>
    </location>
</feature>
<dbReference type="InterPro" id="IPR019448">
    <property type="entry name" value="NT-C2"/>
</dbReference>
<sequence length="855" mass="97922">MLKLFQKQKGITKQNQFTLKLKVDFISNISYKYDKQTEFEIEWKRGNQKGTLEGVFMNMDGEIKPKKQFQIPCQFIKKTIDGESEFASKTLSINLKKIEGKKKVSSKIATLKIDISQMANKEDPTLERQYSSTMKGIEDDDFKPYIEFKASVIKGPVILDNESDLSESDLESITLTPSSTSRRGSVSSTTSSGIHQSNNNAINNPDNISPTSSINGSVSSLAIGEQQQQQQFSNSIDNPFEFNHESTPKVDLLNNQQQQQQHQQQQINNNNILSPTDSIDSQILQYETTKTSDIRTSFDTSLLPEEESLNVYSGVSFSTSPTTSSSGTITGNGGEKDKSFFNTIMKRNKKNKDQTSPPEKHVTFDKSVRKRRHSTPTLGFFGISKIKEKDREKEKEKEKEKDNNSSTSNGSKKDKISISSLKSSLKNIGSPSLTSSQSIPDVISPPPLMEREETIADNQQTLLDEMALPSVQSVLLSRSEDFKSKYLTEEIILTKKPEYVDSVPVSAIVLYKCLFEWKQFNASNAYSFSKIIETMDYLSKRETMDREKAIYWLSTCFTLKFLLERSLSNSSKKGDYSQNDNSTQSPSNNFSNNSDKENIRFLIHRLKIYERSYWKLLWQNLRMELDKLLDRLCDIVKNRYFEHNPIFLNYLLTSLDYLEKRLPFQSLYSGVFKQIFYYSASKLSNRFYSDGQLINSICAVNLKLLLSSLTQWFQENKSLNYFYYFKIEMNSILQILDVLLIDKSSLKDPRVRADICPSLNSTQLAILLSSYQPEDYREEIDPSIIKQLQDDGIRNQELQSLNINSEIIFDLQQNPDPTKNIFSIQLPNTFIQHSNQLSSSFAKNLKFLSKTTPIY</sequence>
<evidence type="ECO:0000313" key="5">
    <source>
        <dbReference type="Proteomes" id="UP000076078"/>
    </source>
</evidence>
<feature type="compositionally biased region" description="Basic and acidic residues" evidence="1">
    <location>
        <begin position="358"/>
        <end position="367"/>
    </location>
</feature>
<protein>
    <submittedName>
        <fullName evidence="4">Dilute domain-containing protein</fullName>
    </submittedName>
</protein>
<feature type="compositionally biased region" description="Low complexity" evidence="1">
    <location>
        <begin position="178"/>
        <end position="210"/>
    </location>
</feature>
<evidence type="ECO:0000259" key="3">
    <source>
        <dbReference type="PROSITE" id="PS51840"/>
    </source>
</evidence>
<feature type="region of interest" description="Disordered" evidence="1">
    <location>
        <begin position="314"/>
        <end position="416"/>
    </location>
</feature>
<dbReference type="STRING" id="361077.A0A152A426"/>
<evidence type="ECO:0000313" key="4">
    <source>
        <dbReference type="EMBL" id="KYR00976.1"/>
    </source>
</evidence>
<dbReference type="AlphaFoldDB" id="A0A152A426"/>
<gene>
    <name evidence="4" type="ORF">DLAC_02417</name>
</gene>
<dbReference type="SMART" id="SM01132">
    <property type="entry name" value="DIL"/>
    <property type="match status" value="1"/>
</dbReference>
<keyword evidence="5" id="KW-1185">Reference proteome</keyword>
<dbReference type="EMBL" id="LODT01000012">
    <property type="protein sequence ID" value="KYR00976.1"/>
    <property type="molecule type" value="Genomic_DNA"/>
</dbReference>
<reference evidence="4 5" key="1">
    <citation type="submission" date="2015-12" db="EMBL/GenBank/DDBJ databases">
        <title>Dictyostelia acquired genes for synthesis and detection of signals that induce cell-type specialization by lateral gene transfer from prokaryotes.</title>
        <authorList>
            <person name="Gloeckner G."/>
            <person name="Schaap P."/>
        </authorList>
    </citation>
    <scope>NUCLEOTIDE SEQUENCE [LARGE SCALE GENOMIC DNA]</scope>
    <source>
        <strain evidence="4 5">TK</strain>
    </source>
</reference>
<feature type="domain" description="Dilute" evidence="2">
    <location>
        <begin position="529"/>
        <end position="795"/>
    </location>
</feature>
<feature type="region of interest" description="Disordered" evidence="1">
    <location>
        <begin position="166"/>
        <end position="217"/>
    </location>
</feature>
<name>A0A152A426_TIELA</name>